<proteinExistence type="predicted"/>
<gene>
    <name evidence="1" type="ORF">FWK35_00003465</name>
</gene>
<reference evidence="1 2" key="1">
    <citation type="submission" date="2019-08" db="EMBL/GenBank/DDBJ databases">
        <title>Whole genome of Aphis craccivora.</title>
        <authorList>
            <person name="Voronova N.V."/>
            <person name="Shulinski R.S."/>
            <person name="Bandarenka Y.V."/>
            <person name="Zhorov D.G."/>
            <person name="Warner D."/>
        </authorList>
    </citation>
    <scope>NUCLEOTIDE SEQUENCE [LARGE SCALE GENOMIC DNA]</scope>
    <source>
        <strain evidence="1">180601</strain>
        <tissue evidence="1">Whole Body</tissue>
    </source>
</reference>
<name>A0A6G0ZRP5_APHCR</name>
<dbReference type="EMBL" id="VUJU01000041">
    <property type="protein sequence ID" value="KAF0773654.1"/>
    <property type="molecule type" value="Genomic_DNA"/>
</dbReference>
<accession>A0A6G0ZRP5</accession>
<organism evidence="1 2">
    <name type="scientific">Aphis craccivora</name>
    <name type="common">Cowpea aphid</name>
    <dbReference type="NCBI Taxonomy" id="307492"/>
    <lineage>
        <taxon>Eukaryota</taxon>
        <taxon>Metazoa</taxon>
        <taxon>Ecdysozoa</taxon>
        <taxon>Arthropoda</taxon>
        <taxon>Hexapoda</taxon>
        <taxon>Insecta</taxon>
        <taxon>Pterygota</taxon>
        <taxon>Neoptera</taxon>
        <taxon>Paraneoptera</taxon>
        <taxon>Hemiptera</taxon>
        <taxon>Sternorrhyncha</taxon>
        <taxon>Aphidomorpha</taxon>
        <taxon>Aphidoidea</taxon>
        <taxon>Aphididae</taxon>
        <taxon>Aphidini</taxon>
        <taxon>Aphis</taxon>
        <taxon>Aphis</taxon>
    </lineage>
</organism>
<comment type="caution">
    <text evidence="1">The sequence shown here is derived from an EMBL/GenBank/DDBJ whole genome shotgun (WGS) entry which is preliminary data.</text>
</comment>
<feature type="non-terminal residue" evidence="1">
    <location>
        <position position="190"/>
    </location>
</feature>
<dbReference type="AlphaFoldDB" id="A0A6G0ZRP5"/>
<sequence length="190" mass="23211">MFANPLDDLSEILLYFNIHSERSDECIDFTMMCYNITCRNNYKLWGWFPIKHFPTIFKKIEKNKKKKKKMTEKREFLRKTSFRPNRFFIWLVDNKISDGQTNITFLMIQFFMKSVENAKNYNKDSKHHYSKNFKSRNDNDLSSNDFKYFISLPHKHNFFLLYLRVKILIQVQLTIIIKELKFWCIQSIKT</sequence>
<dbReference type="Proteomes" id="UP000478052">
    <property type="component" value="Unassembled WGS sequence"/>
</dbReference>
<evidence type="ECO:0000313" key="1">
    <source>
        <dbReference type="EMBL" id="KAF0773654.1"/>
    </source>
</evidence>
<evidence type="ECO:0000313" key="2">
    <source>
        <dbReference type="Proteomes" id="UP000478052"/>
    </source>
</evidence>
<keyword evidence="2" id="KW-1185">Reference proteome</keyword>
<protein>
    <submittedName>
        <fullName evidence="1">Uncharacterized protein</fullName>
    </submittedName>
</protein>